<name>A0A8S5MD49_9CAUD</name>
<dbReference type="EMBL" id="BK014874">
    <property type="protein sequence ID" value="DAD79859.1"/>
    <property type="molecule type" value="Genomic_DNA"/>
</dbReference>
<organism evidence="1">
    <name type="scientific">Siphoviridae sp. cthrG7</name>
    <dbReference type="NCBI Taxonomy" id="2826428"/>
    <lineage>
        <taxon>Viruses</taxon>
        <taxon>Duplodnaviria</taxon>
        <taxon>Heunggongvirae</taxon>
        <taxon>Uroviricota</taxon>
        <taxon>Caudoviricetes</taxon>
    </lineage>
</organism>
<protein>
    <submittedName>
        <fullName evidence="1">Uncharacterized protein</fullName>
    </submittedName>
</protein>
<accession>A0A8S5MD49</accession>
<evidence type="ECO:0000313" key="1">
    <source>
        <dbReference type="EMBL" id="DAD79859.1"/>
    </source>
</evidence>
<sequence length="215" mass="24826">MTQLDTLDKIHPDLISEFLTTGRCSGIPEDIQKFLKQLQWAAEIFEYERNITRAAKMLRQRINATQQINIDERTCKARIYAAINYFNIDNNVSIKVWESNYADKYEDLAKLCAVRGDYKTQEKCYNAALECRRRASEIAEADRDLGIVFLISPNLTPEELGFQKKSIKEIARKNNVGFYINLIDSLPIEKGDKKRLLRDADIQEAEIVEPEETGE</sequence>
<proteinExistence type="predicted"/>
<reference evidence="1" key="1">
    <citation type="journal article" date="2021" name="Proc. Natl. Acad. Sci. U.S.A.">
        <title>A Catalog of Tens of Thousands of Viruses from Human Metagenomes Reveals Hidden Associations with Chronic Diseases.</title>
        <authorList>
            <person name="Tisza M.J."/>
            <person name="Buck C.B."/>
        </authorList>
    </citation>
    <scope>NUCLEOTIDE SEQUENCE</scope>
    <source>
        <strain evidence="1">CthrG7</strain>
    </source>
</reference>